<evidence type="ECO:0000313" key="2">
    <source>
        <dbReference type="EMBL" id="MDH0966809.1"/>
    </source>
</evidence>
<dbReference type="RefSeq" id="WP_279944906.1">
    <property type="nucleotide sequence ID" value="NZ_JAOCBF010000067.1"/>
</dbReference>
<sequence>MRNALVARMDGCLEWPPNTYSHHQYVEDVGSPEKVQTVMLPQHSASPRELRMIKRLLLICAPVALFLLVSTAVLSLSFIDIKYTYEPVLTGTRLDYLVDETYSMAWLFFCTSNIAFFCYLYRIFFWFLSD</sequence>
<feature type="transmembrane region" description="Helical" evidence="1">
    <location>
        <begin position="56"/>
        <end position="79"/>
    </location>
</feature>
<evidence type="ECO:0000313" key="3">
    <source>
        <dbReference type="Proteomes" id="UP001159937"/>
    </source>
</evidence>
<comment type="caution">
    <text evidence="2">The sequence shown here is derived from an EMBL/GenBank/DDBJ whole genome shotgun (WGS) entry which is preliminary data.</text>
</comment>
<feature type="transmembrane region" description="Helical" evidence="1">
    <location>
        <begin position="104"/>
        <end position="128"/>
    </location>
</feature>
<organism evidence="2 3">
    <name type="scientific">Klebsiella michiganensis</name>
    <dbReference type="NCBI Taxonomy" id="1134687"/>
    <lineage>
        <taxon>Bacteria</taxon>
        <taxon>Pseudomonadati</taxon>
        <taxon>Pseudomonadota</taxon>
        <taxon>Gammaproteobacteria</taxon>
        <taxon>Enterobacterales</taxon>
        <taxon>Enterobacteriaceae</taxon>
        <taxon>Klebsiella/Raoultella group</taxon>
        <taxon>Klebsiella</taxon>
    </lineage>
</organism>
<dbReference type="EMBL" id="JAOCBF010000067">
    <property type="protein sequence ID" value="MDH0966809.1"/>
    <property type="molecule type" value="Genomic_DNA"/>
</dbReference>
<dbReference type="AlphaFoldDB" id="A0AAJ1NTU7"/>
<name>A0AAJ1NTU7_9ENTR</name>
<proteinExistence type="predicted"/>
<evidence type="ECO:0000256" key="1">
    <source>
        <dbReference type="SAM" id="Phobius"/>
    </source>
</evidence>
<dbReference type="Proteomes" id="UP001159937">
    <property type="component" value="Unassembled WGS sequence"/>
</dbReference>
<protein>
    <submittedName>
        <fullName evidence="2">Uncharacterized protein</fullName>
    </submittedName>
</protein>
<keyword evidence="1" id="KW-0472">Membrane</keyword>
<accession>A0AAJ1NTU7</accession>
<keyword evidence="1" id="KW-0812">Transmembrane</keyword>
<keyword evidence="1" id="KW-1133">Transmembrane helix</keyword>
<reference evidence="2" key="1">
    <citation type="submission" date="2022-09" db="EMBL/GenBank/DDBJ databases">
        <title>Intensive care unit water sources are persistently colonized with multi-drug resistant bacteria and are the site of extensive horizontal gene transfer of antibiotic resistance genes.</title>
        <authorList>
            <person name="Diorio-Toth L."/>
        </authorList>
    </citation>
    <scope>NUCLEOTIDE SEQUENCE</scope>
    <source>
        <strain evidence="2">GD03918</strain>
    </source>
</reference>
<gene>
    <name evidence="2" type="ORF">N5C89_28640</name>
</gene>